<sequence>MNHDDARAFADRWVRAWNAHDLDTLLEHFADDVVFTSPVAARLLGGDGIIRGKEALRAYWTEGLARIPDLRFEVLGVYVGVGTLVINYRNQVGGVVNEVLTFGGNGEDSGNGGNGGDAGGLVTHGHGTYLDGGANPAGLRAD</sequence>
<proteinExistence type="predicted"/>
<dbReference type="Proteomes" id="UP000199052">
    <property type="component" value="Unassembled WGS sequence"/>
</dbReference>
<dbReference type="Proteomes" id="UP000533017">
    <property type="component" value="Unassembled WGS sequence"/>
</dbReference>
<evidence type="ECO:0000259" key="1">
    <source>
        <dbReference type="Pfam" id="PF12680"/>
    </source>
</evidence>
<reference evidence="2 5" key="2">
    <citation type="submission" date="2020-07" db="EMBL/GenBank/DDBJ databases">
        <title>Sequencing the genomes of 1000 actinobacteria strains.</title>
        <authorList>
            <person name="Klenk H.-P."/>
        </authorList>
    </citation>
    <scope>NUCLEOTIDE SEQUENCE [LARGE SCALE GENOMIC DNA]</scope>
    <source>
        <strain evidence="2 5">DSM 45117</strain>
    </source>
</reference>
<dbReference type="InterPro" id="IPR032710">
    <property type="entry name" value="NTF2-like_dom_sf"/>
</dbReference>
<dbReference type="AlphaFoldDB" id="A0A1I2T8X7"/>
<dbReference type="STRING" id="504797.SAMN05421678_10760"/>
<evidence type="ECO:0000313" key="3">
    <source>
        <dbReference type="EMBL" id="SFG60519.1"/>
    </source>
</evidence>
<name>A0A1I2T8X7_9ACTN</name>
<dbReference type="SUPFAM" id="SSF54427">
    <property type="entry name" value="NTF2-like"/>
    <property type="match status" value="1"/>
</dbReference>
<organism evidence="3 4">
    <name type="scientific">Actinopolymorpha cephalotaxi</name>
    <dbReference type="NCBI Taxonomy" id="504797"/>
    <lineage>
        <taxon>Bacteria</taxon>
        <taxon>Bacillati</taxon>
        <taxon>Actinomycetota</taxon>
        <taxon>Actinomycetes</taxon>
        <taxon>Propionibacteriales</taxon>
        <taxon>Actinopolymorphaceae</taxon>
        <taxon>Actinopolymorpha</taxon>
    </lineage>
</organism>
<keyword evidence="5" id="KW-1185">Reference proteome</keyword>
<dbReference type="EMBL" id="JACBZA010000001">
    <property type="protein sequence ID" value="NYH82953.1"/>
    <property type="molecule type" value="Genomic_DNA"/>
</dbReference>
<evidence type="ECO:0000313" key="4">
    <source>
        <dbReference type="Proteomes" id="UP000199052"/>
    </source>
</evidence>
<feature type="domain" description="SnoaL-like" evidence="1">
    <location>
        <begin position="11"/>
        <end position="89"/>
    </location>
</feature>
<evidence type="ECO:0000313" key="5">
    <source>
        <dbReference type="Proteomes" id="UP000533017"/>
    </source>
</evidence>
<protein>
    <recommendedName>
        <fullName evidence="1">SnoaL-like domain-containing protein</fullName>
    </recommendedName>
</protein>
<dbReference type="Gene3D" id="3.10.450.50">
    <property type="match status" value="1"/>
</dbReference>
<reference evidence="3 4" key="1">
    <citation type="submission" date="2016-10" db="EMBL/GenBank/DDBJ databases">
        <authorList>
            <person name="de Groot N.N."/>
        </authorList>
    </citation>
    <scope>NUCLEOTIDE SEQUENCE [LARGE SCALE GENOMIC DNA]</scope>
    <source>
        <strain evidence="3 4">CPCC 202808</strain>
    </source>
</reference>
<dbReference type="Pfam" id="PF12680">
    <property type="entry name" value="SnoaL_2"/>
    <property type="match status" value="1"/>
</dbReference>
<accession>A0A1I2T8X7</accession>
<dbReference type="EMBL" id="FOOI01000007">
    <property type="protein sequence ID" value="SFG60519.1"/>
    <property type="molecule type" value="Genomic_DNA"/>
</dbReference>
<dbReference type="InterPro" id="IPR037401">
    <property type="entry name" value="SnoaL-like"/>
</dbReference>
<dbReference type="OrthoDB" id="3829522at2"/>
<dbReference type="RefSeq" id="WP_092883586.1">
    <property type="nucleotide sequence ID" value="NZ_FOOI01000007.1"/>
</dbReference>
<evidence type="ECO:0000313" key="2">
    <source>
        <dbReference type="EMBL" id="NYH82953.1"/>
    </source>
</evidence>
<gene>
    <name evidence="2" type="ORF">FHR37_001804</name>
    <name evidence="3" type="ORF">SAMN05421678_10760</name>
</gene>